<proteinExistence type="predicted"/>
<dbReference type="Gramene" id="KZM99985">
    <property type="protein sequence ID" value="KZM99985"/>
    <property type="gene ID" value="DCAR_008740"/>
</dbReference>
<dbReference type="AlphaFoldDB" id="A0A165ZFT8"/>
<name>A0A165ZFT8_DAUCS</name>
<keyword evidence="2" id="KW-1185">Reference proteome</keyword>
<sequence length="191" mass="21670">MPTPSLQLSAQSRQRTPEAQSRQNATVVQSNPSSRNILSTTDGNDKVCWKIGSTSGDGRMRVEVINGVLEPSYDCSARIRKILYQELEPTGYNWKAISQLTKKFYFDEFKKIQLKRDPTADELFRETHIRHLKKNKNLIGGDDGNCLEDDNNVDEEEEILWIDKKSQQTYDSIVGIYGSGLTPVALVAIRF</sequence>
<evidence type="ECO:0000313" key="1">
    <source>
        <dbReference type="EMBL" id="WOG90630.1"/>
    </source>
</evidence>
<organism evidence="1 2">
    <name type="scientific">Daucus carota subsp. sativus</name>
    <name type="common">Carrot</name>
    <dbReference type="NCBI Taxonomy" id="79200"/>
    <lineage>
        <taxon>Eukaryota</taxon>
        <taxon>Viridiplantae</taxon>
        <taxon>Streptophyta</taxon>
        <taxon>Embryophyta</taxon>
        <taxon>Tracheophyta</taxon>
        <taxon>Spermatophyta</taxon>
        <taxon>Magnoliopsida</taxon>
        <taxon>eudicotyledons</taxon>
        <taxon>Gunneridae</taxon>
        <taxon>Pentapetalae</taxon>
        <taxon>asterids</taxon>
        <taxon>campanulids</taxon>
        <taxon>Apiales</taxon>
        <taxon>Apiaceae</taxon>
        <taxon>Apioideae</taxon>
        <taxon>Scandiceae</taxon>
        <taxon>Daucinae</taxon>
        <taxon>Daucus</taxon>
        <taxon>Daucus sect. Daucus</taxon>
    </lineage>
</organism>
<dbReference type="Proteomes" id="UP000077755">
    <property type="component" value="Chromosome 3"/>
</dbReference>
<reference evidence="1" key="1">
    <citation type="journal article" date="2016" name="Nat. Genet.">
        <title>A high-quality carrot genome assembly provides new insights into carotenoid accumulation and asterid genome evolution.</title>
        <authorList>
            <person name="Iorizzo M."/>
            <person name="Ellison S."/>
            <person name="Senalik D."/>
            <person name="Zeng P."/>
            <person name="Satapoomin P."/>
            <person name="Huang J."/>
            <person name="Bowman M."/>
            <person name="Iovene M."/>
            <person name="Sanseverino W."/>
            <person name="Cavagnaro P."/>
            <person name="Yildiz M."/>
            <person name="Macko-Podgorni A."/>
            <person name="Moranska E."/>
            <person name="Grzebelus E."/>
            <person name="Grzebelus D."/>
            <person name="Ashrafi H."/>
            <person name="Zheng Z."/>
            <person name="Cheng S."/>
            <person name="Spooner D."/>
            <person name="Van Deynze A."/>
            <person name="Simon P."/>
        </authorList>
    </citation>
    <scope>NUCLEOTIDE SEQUENCE</scope>
    <source>
        <tissue evidence="1">Leaf</tissue>
    </source>
</reference>
<reference evidence="1" key="2">
    <citation type="submission" date="2022-03" db="EMBL/GenBank/DDBJ databases">
        <title>Draft title - Genomic analysis of global carrot germplasm unveils the trajectory of domestication and the origin of high carotenoid orange carrot.</title>
        <authorList>
            <person name="Iorizzo M."/>
            <person name="Ellison S."/>
            <person name="Senalik D."/>
            <person name="Macko-Podgorni A."/>
            <person name="Grzebelus D."/>
            <person name="Bostan H."/>
            <person name="Rolling W."/>
            <person name="Curaba J."/>
            <person name="Simon P."/>
        </authorList>
    </citation>
    <scope>NUCLEOTIDE SEQUENCE</scope>
    <source>
        <tissue evidence="1">Leaf</tissue>
    </source>
</reference>
<gene>
    <name evidence="1" type="ORF">DCAR_0309874</name>
</gene>
<evidence type="ECO:0000313" key="2">
    <source>
        <dbReference type="Proteomes" id="UP000077755"/>
    </source>
</evidence>
<protein>
    <submittedName>
        <fullName evidence="1">Uncharacterized protein</fullName>
    </submittedName>
</protein>
<accession>A0A165ZFT8</accession>
<dbReference type="EMBL" id="CP093345">
    <property type="protein sequence ID" value="WOG90630.1"/>
    <property type="molecule type" value="Genomic_DNA"/>
</dbReference>